<protein>
    <submittedName>
        <fullName evidence="2">Uncharacterized protein</fullName>
    </submittedName>
</protein>
<dbReference type="Gene3D" id="3.60.10.10">
    <property type="entry name" value="Endonuclease/exonuclease/phosphatase"/>
    <property type="match status" value="1"/>
</dbReference>
<evidence type="ECO:0000313" key="2">
    <source>
        <dbReference type="EMBL" id="KIJ32272.1"/>
    </source>
</evidence>
<dbReference type="SUPFAM" id="SSF56219">
    <property type="entry name" value="DNase I-like"/>
    <property type="match status" value="1"/>
</dbReference>
<organism evidence="2 3">
    <name type="scientific">Sphaerobolus stellatus (strain SS14)</name>
    <dbReference type="NCBI Taxonomy" id="990650"/>
    <lineage>
        <taxon>Eukaryota</taxon>
        <taxon>Fungi</taxon>
        <taxon>Dikarya</taxon>
        <taxon>Basidiomycota</taxon>
        <taxon>Agaricomycotina</taxon>
        <taxon>Agaricomycetes</taxon>
        <taxon>Phallomycetidae</taxon>
        <taxon>Geastrales</taxon>
        <taxon>Sphaerobolaceae</taxon>
        <taxon>Sphaerobolus</taxon>
    </lineage>
</organism>
<dbReference type="AlphaFoldDB" id="A0A0C9USR2"/>
<feature type="compositionally biased region" description="Basic and acidic residues" evidence="1">
    <location>
        <begin position="83"/>
        <end position="93"/>
    </location>
</feature>
<evidence type="ECO:0000313" key="3">
    <source>
        <dbReference type="Proteomes" id="UP000054279"/>
    </source>
</evidence>
<reference evidence="2 3" key="1">
    <citation type="submission" date="2014-06" db="EMBL/GenBank/DDBJ databases">
        <title>Evolutionary Origins and Diversification of the Mycorrhizal Mutualists.</title>
        <authorList>
            <consortium name="DOE Joint Genome Institute"/>
            <consortium name="Mycorrhizal Genomics Consortium"/>
            <person name="Kohler A."/>
            <person name="Kuo A."/>
            <person name="Nagy L.G."/>
            <person name="Floudas D."/>
            <person name="Copeland A."/>
            <person name="Barry K.W."/>
            <person name="Cichocki N."/>
            <person name="Veneault-Fourrey C."/>
            <person name="LaButti K."/>
            <person name="Lindquist E.A."/>
            <person name="Lipzen A."/>
            <person name="Lundell T."/>
            <person name="Morin E."/>
            <person name="Murat C."/>
            <person name="Riley R."/>
            <person name="Ohm R."/>
            <person name="Sun H."/>
            <person name="Tunlid A."/>
            <person name="Henrissat B."/>
            <person name="Grigoriev I.V."/>
            <person name="Hibbett D.S."/>
            <person name="Martin F."/>
        </authorList>
    </citation>
    <scope>NUCLEOTIDE SEQUENCE [LARGE SCALE GENOMIC DNA]</scope>
    <source>
        <strain evidence="2 3">SS14</strain>
    </source>
</reference>
<keyword evidence="3" id="KW-1185">Reference proteome</keyword>
<feature type="region of interest" description="Disordered" evidence="1">
    <location>
        <begin position="83"/>
        <end position="113"/>
    </location>
</feature>
<gene>
    <name evidence="2" type="ORF">M422DRAFT_265937</name>
</gene>
<evidence type="ECO:0000256" key="1">
    <source>
        <dbReference type="SAM" id="MobiDB-lite"/>
    </source>
</evidence>
<accession>A0A0C9USR2</accession>
<name>A0A0C9USR2_SPHS4</name>
<dbReference type="OrthoDB" id="416119at2759"/>
<proteinExistence type="predicted"/>
<dbReference type="Proteomes" id="UP000054279">
    <property type="component" value="Unassembled WGS sequence"/>
</dbReference>
<sequence length="280" mass="31756">MIKRKNRRKWLSIGSRQTRSPAALQILDNTPPLKLHTGSSYQVGQNPTTVNGIFAPWAVVESNRLQGGAPDNGYTQHHVEESFMNNEDSRDLHSTTNTQPTHRQPKKARGDFNVVEDSLDRQPPRADPPAPVTALKEFKALSLLRDGWQQTYPTKTFFTWTHGSTESRLDHIYMQQALIKYSTDWDISPAPFQTDHDVVLCRVLNPEEPYIGKGRWAIPHMVIENKEFIQKVVDEGMKLQGILQTSADYRPSLQAAFATFKKGIIRIAKQYASKTASMLD</sequence>
<dbReference type="EMBL" id="KN837229">
    <property type="protein sequence ID" value="KIJ32272.1"/>
    <property type="molecule type" value="Genomic_DNA"/>
</dbReference>
<dbReference type="InterPro" id="IPR036691">
    <property type="entry name" value="Endo/exonu/phosph_ase_sf"/>
</dbReference>
<dbReference type="HOGENOM" id="CLU_994555_0_0_1"/>